<reference evidence="3 4" key="1">
    <citation type="submission" date="2024-04" db="EMBL/GenBank/DDBJ databases">
        <title>Tritrichomonas musculus Genome.</title>
        <authorList>
            <person name="Alves-Ferreira E."/>
            <person name="Grigg M."/>
            <person name="Lorenzi H."/>
            <person name="Galac M."/>
        </authorList>
    </citation>
    <scope>NUCLEOTIDE SEQUENCE [LARGE SCALE GENOMIC DNA]</scope>
    <source>
        <strain evidence="3 4">EAF2021</strain>
    </source>
</reference>
<sequence length="412" mass="46713">MSIEASALPPLDSTHSTKLPDLESSNSSPESEYAPQEIKRNILQIYPRLQSIEKDIKNIRQQLPSELNRNILQVRRDVFDLKEKSGNQTKNINDALSQLKNLENQMNFKVDSCVDDFLSDFKKKFFTDIPKQKNTGLQLSSNSQDEFDKNLDGITSIFSQYSKSTEQRLSYLEQKIAKLASQSTRLQSADNIEKMRKLVQQQNIQLSEINANLSSLIQSSQEKSAISFQAPHSGISYKNDVVISTSKKDIADLSDPMRVLSEQIKAFQKEFTNSLTNASEKLTNCRNRLAEVKDMANEIQESATEIESKVIEVNNLCDSLSLQIKEMAHNLSQNTAQRTIDSISVQIKSVQDRIISELNSIKKRLKKCEMSEPLIDTNSSKSQNNDIKKKTSNYDDDVYIPLPTVTFGEIKK</sequence>
<feature type="region of interest" description="Disordered" evidence="2">
    <location>
        <begin position="1"/>
        <end position="36"/>
    </location>
</feature>
<keyword evidence="1" id="KW-0175">Coiled coil</keyword>
<feature type="compositionally biased region" description="Polar residues" evidence="2">
    <location>
        <begin position="13"/>
        <end position="30"/>
    </location>
</feature>
<dbReference type="EMBL" id="JAPFFF010000001">
    <property type="protein sequence ID" value="KAK8900055.1"/>
    <property type="molecule type" value="Genomic_DNA"/>
</dbReference>
<dbReference type="Proteomes" id="UP001470230">
    <property type="component" value="Unassembled WGS sequence"/>
</dbReference>
<feature type="coiled-coil region" evidence="1">
    <location>
        <begin position="49"/>
        <end position="112"/>
    </location>
</feature>
<evidence type="ECO:0000256" key="2">
    <source>
        <dbReference type="SAM" id="MobiDB-lite"/>
    </source>
</evidence>
<proteinExistence type="predicted"/>
<evidence type="ECO:0000313" key="3">
    <source>
        <dbReference type="EMBL" id="KAK8900055.1"/>
    </source>
</evidence>
<accession>A0ABR2L9M4</accession>
<organism evidence="3 4">
    <name type="scientific">Tritrichomonas musculus</name>
    <dbReference type="NCBI Taxonomy" id="1915356"/>
    <lineage>
        <taxon>Eukaryota</taxon>
        <taxon>Metamonada</taxon>
        <taxon>Parabasalia</taxon>
        <taxon>Tritrichomonadida</taxon>
        <taxon>Tritrichomonadidae</taxon>
        <taxon>Tritrichomonas</taxon>
    </lineage>
</organism>
<feature type="coiled-coil region" evidence="1">
    <location>
        <begin position="275"/>
        <end position="309"/>
    </location>
</feature>
<evidence type="ECO:0000256" key="1">
    <source>
        <dbReference type="SAM" id="Coils"/>
    </source>
</evidence>
<gene>
    <name evidence="3" type="ORF">M9Y10_002378</name>
</gene>
<comment type="caution">
    <text evidence="3">The sequence shown here is derived from an EMBL/GenBank/DDBJ whole genome shotgun (WGS) entry which is preliminary data.</text>
</comment>
<evidence type="ECO:0000313" key="4">
    <source>
        <dbReference type="Proteomes" id="UP001470230"/>
    </source>
</evidence>
<keyword evidence="4" id="KW-1185">Reference proteome</keyword>
<protein>
    <submittedName>
        <fullName evidence="3">Uncharacterized protein</fullName>
    </submittedName>
</protein>
<feature type="coiled-coil region" evidence="1">
    <location>
        <begin position="162"/>
        <end position="212"/>
    </location>
</feature>
<name>A0ABR2L9M4_9EUKA</name>